<feature type="domain" description="Dihydroorotate dehydrogenase catalytic" evidence="8">
    <location>
        <begin position="143"/>
        <end position="371"/>
    </location>
</feature>
<comment type="cofactor">
    <cofactor evidence="1">
        <name>FMN</name>
        <dbReference type="ChEBI" id="CHEBI:58210"/>
    </cofactor>
</comment>
<keyword evidence="3" id="KW-0285">Flavoprotein</keyword>
<dbReference type="GO" id="GO:0006221">
    <property type="term" value="P:pyrimidine nucleotide biosynthetic process"/>
    <property type="evidence" value="ECO:0007669"/>
    <property type="project" value="UniProtKB-KW"/>
</dbReference>
<dbReference type="AlphaFoldDB" id="A0AB39U5N7"/>
<organism evidence="9">
    <name type="scientific">Bifidobacterium aquikefiricola</name>
    <dbReference type="NCBI Taxonomy" id="3059038"/>
    <lineage>
        <taxon>Bacteria</taxon>
        <taxon>Bacillati</taxon>
        <taxon>Actinomycetota</taxon>
        <taxon>Actinomycetes</taxon>
        <taxon>Bifidobacteriales</taxon>
        <taxon>Bifidobacteriaceae</taxon>
        <taxon>Bifidobacterium</taxon>
    </lineage>
</organism>
<reference evidence="9" key="1">
    <citation type="submission" date="2023-07" db="EMBL/GenBank/DDBJ databases">
        <title>Bifidobacterium aquikefiriaerophilum sp. nov. and Bifidobacterium eccum sp. nov., isolated from water kefir.</title>
        <authorList>
            <person name="Breselge S."/>
            <person name="Bellassi P."/>
            <person name="Barcenilla C."/>
            <person name="Alvarez-Ordonez A."/>
            <person name="Morelli L."/>
            <person name="Cotter P.D."/>
        </authorList>
    </citation>
    <scope>NUCLEOTIDE SEQUENCE</scope>
    <source>
        <strain evidence="9">WK041_4_12</strain>
    </source>
</reference>
<evidence type="ECO:0000256" key="2">
    <source>
        <dbReference type="ARBA" id="ARBA00004725"/>
    </source>
</evidence>
<feature type="region of interest" description="Disordered" evidence="7">
    <location>
        <begin position="33"/>
        <end position="56"/>
    </location>
</feature>
<dbReference type="InterPro" id="IPR005720">
    <property type="entry name" value="Dihydroorotate_DH_cat"/>
</dbReference>
<dbReference type="RefSeq" id="WP_369343925.1">
    <property type="nucleotide sequence ID" value="NZ_CP129674.1"/>
</dbReference>
<gene>
    <name evidence="9" type="ORF">QN215_08730</name>
</gene>
<dbReference type="KEGG" id="baqk:QN215_08730"/>
<dbReference type="InterPro" id="IPR013785">
    <property type="entry name" value="Aldolase_TIM"/>
</dbReference>
<dbReference type="PANTHER" id="PTHR48109">
    <property type="entry name" value="DIHYDROOROTATE DEHYDROGENASE (QUINONE), MITOCHONDRIAL-RELATED"/>
    <property type="match status" value="1"/>
</dbReference>
<evidence type="ECO:0000256" key="6">
    <source>
        <dbReference type="ARBA" id="ARBA00023002"/>
    </source>
</evidence>
<proteinExistence type="predicted"/>
<dbReference type="CDD" id="cd02810">
    <property type="entry name" value="DHOD_DHPD_FMN"/>
    <property type="match status" value="1"/>
</dbReference>
<comment type="pathway">
    <text evidence="2">Pyrimidine metabolism; UMP biosynthesis via de novo pathway.</text>
</comment>
<accession>A0AB39U5N7</accession>
<name>A0AB39U5N7_9BIFI</name>
<protein>
    <submittedName>
        <fullName evidence="9">tRNA-dihydrouridine synthase</fullName>
    </submittedName>
</protein>
<dbReference type="SUPFAM" id="SSF51395">
    <property type="entry name" value="FMN-linked oxidoreductases"/>
    <property type="match status" value="1"/>
</dbReference>
<keyword evidence="5" id="KW-0665">Pyrimidine biosynthesis</keyword>
<feature type="compositionally biased region" description="Basic and acidic residues" evidence="7">
    <location>
        <begin position="33"/>
        <end position="51"/>
    </location>
</feature>
<dbReference type="GO" id="GO:0004152">
    <property type="term" value="F:dihydroorotate dehydrogenase activity"/>
    <property type="evidence" value="ECO:0007669"/>
    <property type="project" value="TreeGrafter"/>
</dbReference>
<evidence type="ECO:0000313" key="9">
    <source>
        <dbReference type="EMBL" id="XDS44335.1"/>
    </source>
</evidence>
<evidence type="ECO:0000256" key="5">
    <source>
        <dbReference type="ARBA" id="ARBA00022975"/>
    </source>
</evidence>
<dbReference type="EMBL" id="CP129674">
    <property type="protein sequence ID" value="XDS44335.1"/>
    <property type="molecule type" value="Genomic_DNA"/>
</dbReference>
<dbReference type="GO" id="GO:0005737">
    <property type="term" value="C:cytoplasm"/>
    <property type="evidence" value="ECO:0007669"/>
    <property type="project" value="InterPro"/>
</dbReference>
<evidence type="ECO:0000256" key="1">
    <source>
        <dbReference type="ARBA" id="ARBA00001917"/>
    </source>
</evidence>
<dbReference type="InterPro" id="IPR050074">
    <property type="entry name" value="DHO_dehydrogenase"/>
</dbReference>
<dbReference type="GO" id="GO:0006207">
    <property type="term" value="P:'de novo' pyrimidine nucleobase biosynthetic process"/>
    <property type="evidence" value="ECO:0007669"/>
    <property type="project" value="TreeGrafter"/>
</dbReference>
<sequence length="378" mass="40727">MLENPCYDVKLTYEENYRRGPFGRFAEVLEQSEAKNPSDEAAQRGEAEQGHAGEQGGQASFLGFTVSKPFGIPAGPLLNSHFTDAAFRLGFDMCTYKTVRTRAWDCNPFPNILAIHPKTSTGFIAADSHETEEGLLADTDYQEPLSISNSFGVPSQDPDVWQPDMQLAMQHAGSRQLLIPSFQGSRATGMSTADYVRDHVTAAKLVMETGAKLVEMNTSCPNEGPGSLLCDNPDLVGEICESVKNEIGDIPLMIKLAYIPDDVTLQHMLDVTVGHGSVQAIVAINTISARLVDSHGKQALPGEGRERSGVCGHAILRSGLDMVSRLDAIRERGEYDFSIIGVGGVASADDYRNYRSQGADAVQAATASMWNPGLAASL</sequence>
<evidence type="ECO:0000256" key="4">
    <source>
        <dbReference type="ARBA" id="ARBA00022643"/>
    </source>
</evidence>
<keyword evidence="6" id="KW-0560">Oxidoreductase</keyword>
<evidence type="ECO:0000256" key="7">
    <source>
        <dbReference type="SAM" id="MobiDB-lite"/>
    </source>
</evidence>
<dbReference type="Pfam" id="PF01180">
    <property type="entry name" value="DHO_dh"/>
    <property type="match status" value="1"/>
</dbReference>
<evidence type="ECO:0000259" key="8">
    <source>
        <dbReference type="Pfam" id="PF01180"/>
    </source>
</evidence>
<keyword evidence="4" id="KW-0288">FMN</keyword>
<evidence type="ECO:0000256" key="3">
    <source>
        <dbReference type="ARBA" id="ARBA00022630"/>
    </source>
</evidence>
<dbReference type="Gene3D" id="3.20.20.70">
    <property type="entry name" value="Aldolase class I"/>
    <property type="match status" value="1"/>
</dbReference>
<dbReference type="PANTHER" id="PTHR48109:SF1">
    <property type="entry name" value="DIHYDROOROTATE DEHYDROGENASE (FUMARATE)"/>
    <property type="match status" value="1"/>
</dbReference>